<evidence type="ECO:0000313" key="3">
    <source>
        <dbReference type="EnsemblProtists" id="EKX52505"/>
    </source>
</evidence>
<evidence type="ECO:0000313" key="2">
    <source>
        <dbReference type="EMBL" id="EKX52505.1"/>
    </source>
</evidence>
<dbReference type="RefSeq" id="XP_005839485.1">
    <property type="nucleotide sequence ID" value="XM_005839428.1"/>
</dbReference>
<dbReference type="GeneID" id="17309183"/>
<organism evidence="2">
    <name type="scientific">Guillardia theta (strain CCMP2712)</name>
    <name type="common">Cryptophyte</name>
    <dbReference type="NCBI Taxonomy" id="905079"/>
    <lineage>
        <taxon>Eukaryota</taxon>
        <taxon>Cryptophyceae</taxon>
        <taxon>Pyrenomonadales</taxon>
        <taxon>Geminigeraceae</taxon>
        <taxon>Guillardia</taxon>
    </lineage>
</organism>
<dbReference type="PaxDb" id="55529-EKX52505"/>
<feature type="region of interest" description="Disordered" evidence="1">
    <location>
        <begin position="100"/>
        <end position="137"/>
    </location>
</feature>
<dbReference type="KEGG" id="gtt:GUITHDRAFT_101676"/>
<dbReference type="HOGENOM" id="CLU_851126_0_0_1"/>
<keyword evidence="4" id="KW-1185">Reference proteome</keyword>
<reference evidence="3" key="3">
    <citation type="submission" date="2015-06" db="UniProtKB">
        <authorList>
            <consortium name="EnsemblProtists"/>
        </authorList>
    </citation>
    <scope>IDENTIFICATION</scope>
</reference>
<feature type="region of interest" description="Disordered" evidence="1">
    <location>
        <begin position="297"/>
        <end position="327"/>
    </location>
</feature>
<proteinExistence type="predicted"/>
<sequence>MAPISVLRDKRSVAEITKKFAIPDVSIDFCSDDNEDSLKDVESSPKQGKTPPRVPKLDSLADAIQRSLLGYTSPNTSPRKWEEWYEFHNKFDVVFDDHEATCSPKESNRPSVHQREPAQDHQENQHVKKVLPPTRPRETLARCLSPQRRVHTAPTECKSERQNVEEERRVQRSVCKLEGRMELRERADSLQGLSVLCRLDSKGNFSIFSAKNLSDCIGSFLVRDVIVKSRSEKEHLLILEPCDDRNNMDTPDKDAIHLFFKQVTDRNLWMERLIVAGAKKVESILPTFQPRTLRRMHSAGCQAEASDKPSPPLRRKSYSAIESRNRV</sequence>
<reference evidence="4" key="2">
    <citation type="submission" date="2012-11" db="EMBL/GenBank/DDBJ databases">
        <authorList>
            <person name="Kuo A."/>
            <person name="Curtis B.A."/>
            <person name="Tanifuji G."/>
            <person name="Burki F."/>
            <person name="Gruber A."/>
            <person name="Irimia M."/>
            <person name="Maruyama S."/>
            <person name="Arias M.C."/>
            <person name="Ball S.G."/>
            <person name="Gile G.H."/>
            <person name="Hirakawa Y."/>
            <person name="Hopkins J.F."/>
            <person name="Rensing S.A."/>
            <person name="Schmutz J."/>
            <person name="Symeonidi A."/>
            <person name="Elias M."/>
            <person name="Eveleigh R.J."/>
            <person name="Herman E.K."/>
            <person name="Klute M.J."/>
            <person name="Nakayama T."/>
            <person name="Obornik M."/>
            <person name="Reyes-Prieto A."/>
            <person name="Armbrust E.V."/>
            <person name="Aves S.J."/>
            <person name="Beiko R.G."/>
            <person name="Coutinho P."/>
            <person name="Dacks J.B."/>
            <person name="Durnford D.G."/>
            <person name="Fast N.M."/>
            <person name="Green B.R."/>
            <person name="Grisdale C."/>
            <person name="Hempe F."/>
            <person name="Henrissat B."/>
            <person name="Hoppner M.P."/>
            <person name="Ishida K.-I."/>
            <person name="Kim E."/>
            <person name="Koreny L."/>
            <person name="Kroth P.G."/>
            <person name="Liu Y."/>
            <person name="Malik S.-B."/>
            <person name="Maier U.G."/>
            <person name="McRose D."/>
            <person name="Mock T."/>
            <person name="Neilson J.A."/>
            <person name="Onodera N.T."/>
            <person name="Poole A.M."/>
            <person name="Pritham E.J."/>
            <person name="Richards T.A."/>
            <person name="Rocap G."/>
            <person name="Roy S.W."/>
            <person name="Sarai C."/>
            <person name="Schaack S."/>
            <person name="Shirato S."/>
            <person name="Slamovits C.H."/>
            <person name="Spencer D.F."/>
            <person name="Suzuki S."/>
            <person name="Worden A.Z."/>
            <person name="Zauner S."/>
            <person name="Barry K."/>
            <person name="Bell C."/>
            <person name="Bharti A.K."/>
            <person name="Crow J.A."/>
            <person name="Grimwood J."/>
            <person name="Kramer R."/>
            <person name="Lindquist E."/>
            <person name="Lucas S."/>
            <person name="Salamov A."/>
            <person name="McFadden G.I."/>
            <person name="Lane C.E."/>
            <person name="Keeling P.J."/>
            <person name="Gray M.W."/>
            <person name="Grigoriev I.V."/>
            <person name="Archibald J.M."/>
        </authorList>
    </citation>
    <scope>NUCLEOTIDE SEQUENCE</scope>
    <source>
        <strain evidence="4">CCMP2712</strain>
    </source>
</reference>
<feature type="compositionally biased region" description="Basic and acidic residues" evidence="1">
    <location>
        <begin position="113"/>
        <end position="126"/>
    </location>
</feature>
<feature type="region of interest" description="Disordered" evidence="1">
    <location>
        <begin position="29"/>
        <end position="56"/>
    </location>
</feature>
<protein>
    <recommendedName>
        <fullName evidence="5">PH domain-containing protein</fullName>
    </recommendedName>
</protein>
<reference evidence="2 4" key="1">
    <citation type="journal article" date="2012" name="Nature">
        <title>Algal genomes reveal evolutionary mosaicism and the fate of nucleomorphs.</title>
        <authorList>
            <consortium name="DOE Joint Genome Institute"/>
            <person name="Curtis B.A."/>
            <person name="Tanifuji G."/>
            <person name="Burki F."/>
            <person name="Gruber A."/>
            <person name="Irimia M."/>
            <person name="Maruyama S."/>
            <person name="Arias M.C."/>
            <person name="Ball S.G."/>
            <person name="Gile G.H."/>
            <person name="Hirakawa Y."/>
            <person name="Hopkins J.F."/>
            <person name="Kuo A."/>
            <person name="Rensing S.A."/>
            <person name="Schmutz J."/>
            <person name="Symeonidi A."/>
            <person name="Elias M."/>
            <person name="Eveleigh R.J."/>
            <person name="Herman E.K."/>
            <person name="Klute M.J."/>
            <person name="Nakayama T."/>
            <person name="Obornik M."/>
            <person name="Reyes-Prieto A."/>
            <person name="Armbrust E.V."/>
            <person name="Aves S.J."/>
            <person name="Beiko R.G."/>
            <person name="Coutinho P."/>
            <person name="Dacks J.B."/>
            <person name="Durnford D.G."/>
            <person name="Fast N.M."/>
            <person name="Green B.R."/>
            <person name="Grisdale C.J."/>
            <person name="Hempel F."/>
            <person name="Henrissat B."/>
            <person name="Hoppner M.P."/>
            <person name="Ishida K."/>
            <person name="Kim E."/>
            <person name="Koreny L."/>
            <person name="Kroth P.G."/>
            <person name="Liu Y."/>
            <person name="Malik S.B."/>
            <person name="Maier U.G."/>
            <person name="McRose D."/>
            <person name="Mock T."/>
            <person name="Neilson J.A."/>
            <person name="Onodera N.T."/>
            <person name="Poole A.M."/>
            <person name="Pritham E.J."/>
            <person name="Richards T.A."/>
            <person name="Rocap G."/>
            <person name="Roy S.W."/>
            <person name="Sarai C."/>
            <person name="Schaack S."/>
            <person name="Shirato S."/>
            <person name="Slamovits C.H."/>
            <person name="Spencer D.F."/>
            <person name="Suzuki S."/>
            <person name="Worden A.Z."/>
            <person name="Zauner S."/>
            <person name="Barry K."/>
            <person name="Bell C."/>
            <person name="Bharti A.K."/>
            <person name="Crow J.A."/>
            <person name="Grimwood J."/>
            <person name="Kramer R."/>
            <person name="Lindquist E."/>
            <person name="Lucas S."/>
            <person name="Salamov A."/>
            <person name="McFadden G.I."/>
            <person name="Lane C.E."/>
            <person name="Keeling P.J."/>
            <person name="Gray M.W."/>
            <person name="Grigoriev I.V."/>
            <person name="Archibald J.M."/>
        </authorList>
    </citation>
    <scope>NUCLEOTIDE SEQUENCE</scope>
    <source>
        <strain evidence="2 4">CCMP2712</strain>
    </source>
</reference>
<evidence type="ECO:0000256" key="1">
    <source>
        <dbReference type="SAM" id="MobiDB-lite"/>
    </source>
</evidence>
<accession>L1JWC3</accession>
<dbReference type="AlphaFoldDB" id="L1JWC3"/>
<evidence type="ECO:0000313" key="4">
    <source>
        <dbReference type="Proteomes" id="UP000011087"/>
    </source>
</evidence>
<evidence type="ECO:0008006" key="5">
    <source>
        <dbReference type="Google" id="ProtNLM"/>
    </source>
</evidence>
<dbReference type="Proteomes" id="UP000011087">
    <property type="component" value="Unassembled WGS sequence"/>
</dbReference>
<gene>
    <name evidence="2" type="ORF">GUITHDRAFT_101676</name>
</gene>
<dbReference type="EnsemblProtists" id="EKX52505">
    <property type="protein sequence ID" value="EKX52505"/>
    <property type="gene ID" value="GUITHDRAFT_101676"/>
</dbReference>
<dbReference type="EMBL" id="JH992972">
    <property type="protein sequence ID" value="EKX52505.1"/>
    <property type="molecule type" value="Genomic_DNA"/>
</dbReference>
<name>L1JWC3_GUITC</name>